<proteinExistence type="evidence at transcript level"/>
<feature type="signal peptide" evidence="6">
    <location>
        <begin position="1"/>
        <end position="20"/>
    </location>
</feature>
<dbReference type="GO" id="GO:0046872">
    <property type="term" value="F:metal ion binding"/>
    <property type="evidence" value="ECO:0007669"/>
    <property type="project" value="UniProtKB-KW"/>
</dbReference>
<keyword evidence="4" id="KW-1015">Disulfide bond</keyword>
<protein>
    <recommendedName>
        <fullName evidence="8">GP-PDE domain-containing protein</fullName>
    </recommendedName>
</protein>
<keyword evidence="2" id="KW-0479">Metal-binding</keyword>
<reference evidence="7" key="1">
    <citation type="journal article" date="2011" name="PLoS ONE">
        <title>A deep insight into the sialotranscriptome of the gulf coast tick, Amblyomma maculatum.</title>
        <authorList>
            <person name="Karim S."/>
            <person name="Singh P."/>
            <person name="Ribeiro J.M."/>
        </authorList>
    </citation>
    <scope>NUCLEOTIDE SEQUENCE</scope>
    <source>
        <tissue evidence="7">Salivary gland</tissue>
    </source>
</reference>
<accession>G3MJ79</accession>
<evidence type="ECO:0000256" key="4">
    <source>
        <dbReference type="ARBA" id="ARBA00023157"/>
    </source>
</evidence>
<sequence>RTSSSFLLLSSAWWRRSTITVGPCTWFGHMANSIQELDDFLAQGANAIEADVTFAPNGTALKFYHGPGCDYGRHCENQTAIDKYLAYVKDTVSADEGKHKDKMLLLYVDIKTGNLRGDKAKYKAGVSLAENLIHHLWSEVPSIRMVNVLLSIYSTADKEVFKGALHTLASRDNSSDLIDHVGLDVSGTNLLSTIASMYNELGVARHRWQGDGANNLLINVYPTFRMSFITARRSYDLSDQNYVDKAYVWTADNAFTIRRFLRHDIDGIVTNYPRNVFKVLGEQEFVSRLRFAKRRDDPWKRLS</sequence>
<dbReference type="GO" id="GO:0006629">
    <property type="term" value="P:lipid metabolic process"/>
    <property type="evidence" value="ECO:0007669"/>
    <property type="project" value="InterPro"/>
</dbReference>
<evidence type="ECO:0008006" key="8">
    <source>
        <dbReference type="Google" id="ProtNLM"/>
    </source>
</evidence>
<evidence type="ECO:0000256" key="5">
    <source>
        <dbReference type="ARBA" id="ARBA00023239"/>
    </source>
</evidence>
<name>G3MJ79_AMBMU</name>
<evidence type="ECO:0000256" key="3">
    <source>
        <dbReference type="ARBA" id="ARBA00022842"/>
    </source>
</evidence>
<keyword evidence="5" id="KW-0456">Lyase</keyword>
<dbReference type="EMBL" id="JO841930">
    <property type="protein sequence ID" value="AEO33547.1"/>
    <property type="molecule type" value="mRNA"/>
</dbReference>
<keyword evidence="3" id="KW-0460">Magnesium</keyword>
<feature type="non-terminal residue" evidence="7">
    <location>
        <position position="1"/>
    </location>
</feature>
<dbReference type="SUPFAM" id="SSF51695">
    <property type="entry name" value="PLC-like phosphodiesterases"/>
    <property type="match status" value="1"/>
</dbReference>
<dbReference type="AlphaFoldDB" id="G3MJ79"/>
<dbReference type="GO" id="GO:0008081">
    <property type="term" value="F:phosphoric diester hydrolase activity"/>
    <property type="evidence" value="ECO:0007669"/>
    <property type="project" value="InterPro"/>
</dbReference>
<keyword evidence="6" id="KW-0732">Signal</keyword>
<evidence type="ECO:0000256" key="1">
    <source>
        <dbReference type="ARBA" id="ARBA00000110"/>
    </source>
</evidence>
<dbReference type="GO" id="GO:0016829">
    <property type="term" value="F:lyase activity"/>
    <property type="evidence" value="ECO:0007669"/>
    <property type="project" value="UniProtKB-KW"/>
</dbReference>
<feature type="chain" id="PRO_5003447009" description="GP-PDE domain-containing protein" evidence="6">
    <location>
        <begin position="21"/>
        <end position="303"/>
    </location>
</feature>
<evidence type="ECO:0000256" key="2">
    <source>
        <dbReference type="ARBA" id="ARBA00022723"/>
    </source>
</evidence>
<dbReference type="InterPro" id="IPR017946">
    <property type="entry name" value="PLC-like_Pdiesterase_TIM-brl"/>
</dbReference>
<dbReference type="Gene3D" id="3.20.20.190">
    <property type="entry name" value="Phosphatidylinositol (PI) phosphodiesterase"/>
    <property type="match status" value="1"/>
</dbReference>
<evidence type="ECO:0000313" key="7">
    <source>
        <dbReference type="EMBL" id="AEO33547.1"/>
    </source>
</evidence>
<organism evidence="7">
    <name type="scientific">Amblyomma maculatum</name>
    <name type="common">Gulf Coast tick</name>
    <dbReference type="NCBI Taxonomy" id="34609"/>
    <lineage>
        <taxon>Eukaryota</taxon>
        <taxon>Metazoa</taxon>
        <taxon>Ecdysozoa</taxon>
        <taxon>Arthropoda</taxon>
        <taxon>Chelicerata</taxon>
        <taxon>Arachnida</taxon>
        <taxon>Acari</taxon>
        <taxon>Parasitiformes</taxon>
        <taxon>Ixodida</taxon>
        <taxon>Ixodoidea</taxon>
        <taxon>Ixodidae</taxon>
        <taxon>Amblyomminae</taxon>
        <taxon>Amblyomma</taxon>
    </lineage>
</organism>
<comment type="catalytic activity">
    <reaction evidence="1">
        <text>an N-(acyl)-sphingosylphosphoethanolamine = an N-(acyl)-sphingosyl-1,3-cyclic phosphate + ethanolamine</text>
        <dbReference type="Rhea" id="RHEA:60648"/>
        <dbReference type="ChEBI" id="CHEBI:57603"/>
        <dbReference type="ChEBI" id="CHEBI:143891"/>
        <dbReference type="ChEBI" id="CHEBI:143892"/>
    </reaction>
</comment>
<evidence type="ECO:0000256" key="6">
    <source>
        <dbReference type="SAM" id="SignalP"/>
    </source>
</evidence>